<dbReference type="AlphaFoldDB" id="A0AAJ6CUJ1"/>
<evidence type="ECO:0000259" key="9">
    <source>
        <dbReference type="Pfam" id="PF00291"/>
    </source>
</evidence>
<accession>A0AAJ6CUJ1</accession>
<evidence type="ECO:0000313" key="12">
    <source>
        <dbReference type="Proteomes" id="UP001219901"/>
    </source>
</evidence>
<dbReference type="InterPro" id="IPR001926">
    <property type="entry name" value="TrpB-like_PALP"/>
</dbReference>
<comment type="function">
    <text evidence="7">Catalyzes the anaerobic formation of alpha-ketobutyrate and ammonia from threonine in a two-step reaction. The first step involved a dehydration of threonine and a production of enamine intermediates (aminocrotonate), which tautomerizes to its imine form (iminobutyrate). Both intermediates are unstable and short-lived. The second step is the nonenzymatic hydrolysis of the enamine/imine intermediates to form 2-ketobutyrate and free ammonia. In the low water environment of the cell, the second step is accelerated by RidA.</text>
</comment>
<keyword evidence="6" id="KW-0456">Lyase</keyword>
<feature type="domain" description="Tryptophan synthase beta chain-like PALP" evidence="9">
    <location>
        <begin position="22"/>
        <end position="310"/>
    </location>
</feature>
<evidence type="ECO:0000313" key="11">
    <source>
        <dbReference type="EMBL" id="WFG39289.1"/>
    </source>
</evidence>
<reference evidence="12 13" key="1">
    <citation type="submission" date="2019-11" db="EMBL/GenBank/DDBJ databases">
        <authorList>
            <person name="Cho J.-C."/>
        </authorList>
    </citation>
    <scope>NUCLEOTIDE SEQUENCE [LARGE SCALE GENOMIC DNA]</scope>
    <source>
        <strain evidence="11 12">JH1073</strain>
        <strain evidence="10 13">JH702</strain>
    </source>
</reference>
<dbReference type="RefSeq" id="WP_342822831.1">
    <property type="nucleotide sequence ID" value="NZ_CP046146.1"/>
</dbReference>
<name>A0AAJ6CUJ1_9CHLR</name>
<comment type="cofactor">
    <cofactor evidence="2">
        <name>pyridoxal 5'-phosphate</name>
        <dbReference type="ChEBI" id="CHEBI:597326"/>
    </cofactor>
</comment>
<proteinExistence type="inferred from homology"/>
<evidence type="ECO:0000256" key="5">
    <source>
        <dbReference type="ARBA" id="ARBA00022898"/>
    </source>
</evidence>
<evidence type="ECO:0000256" key="8">
    <source>
        <dbReference type="ARBA" id="ARBA00031427"/>
    </source>
</evidence>
<gene>
    <name evidence="10" type="ORF">GKO46_02715</name>
    <name evidence="11" type="ORF">GKO48_06545</name>
</gene>
<dbReference type="EMBL" id="CP046147">
    <property type="protein sequence ID" value="WFG39289.1"/>
    <property type="molecule type" value="Genomic_DNA"/>
</dbReference>
<dbReference type="EC" id="4.3.1.19" evidence="4"/>
<dbReference type="GO" id="GO:0006565">
    <property type="term" value="P:L-serine catabolic process"/>
    <property type="evidence" value="ECO:0007669"/>
    <property type="project" value="TreeGrafter"/>
</dbReference>
<evidence type="ECO:0000256" key="1">
    <source>
        <dbReference type="ARBA" id="ARBA00001274"/>
    </source>
</evidence>
<dbReference type="PANTHER" id="PTHR48078:SF7">
    <property type="entry name" value="BLL6502 PROTEIN"/>
    <property type="match status" value="1"/>
</dbReference>
<dbReference type="InterPro" id="IPR036052">
    <property type="entry name" value="TrpB-like_PALP_sf"/>
</dbReference>
<dbReference type="Gene3D" id="3.40.50.1100">
    <property type="match status" value="2"/>
</dbReference>
<dbReference type="GO" id="GO:0006567">
    <property type="term" value="P:L-threonine catabolic process"/>
    <property type="evidence" value="ECO:0007669"/>
    <property type="project" value="TreeGrafter"/>
</dbReference>
<dbReference type="PANTHER" id="PTHR48078">
    <property type="entry name" value="THREONINE DEHYDRATASE, MITOCHONDRIAL-RELATED"/>
    <property type="match status" value="1"/>
</dbReference>
<comment type="catalytic activity">
    <reaction evidence="1">
        <text>L-threonine = 2-oxobutanoate + NH4(+)</text>
        <dbReference type="Rhea" id="RHEA:22108"/>
        <dbReference type="ChEBI" id="CHEBI:16763"/>
        <dbReference type="ChEBI" id="CHEBI:28938"/>
        <dbReference type="ChEBI" id="CHEBI:57926"/>
        <dbReference type="EC" id="4.3.1.19"/>
    </reaction>
</comment>
<keyword evidence="5" id="KW-0663">Pyridoxal phosphate</keyword>
<keyword evidence="12" id="KW-1185">Reference proteome</keyword>
<protein>
    <recommendedName>
        <fullName evidence="4">threonine ammonia-lyase</fullName>
        <ecNumber evidence="4">4.3.1.19</ecNumber>
    </recommendedName>
    <alternativeName>
        <fullName evidence="8">Threonine deaminase</fullName>
    </alternativeName>
</protein>
<evidence type="ECO:0000256" key="2">
    <source>
        <dbReference type="ARBA" id="ARBA00001933"/>
    </source>
</evidence>
<reference evidence="12" key="3">
    <citation type="submission" date="2023-06" db="EMBL/GenBank/DDBJ databases">
        <title>Pangenomics reveal diversification of enzyme families and niche specialization in globally abundant SAR202 bacteria.</title>
        <authorList>
            <person name="Saw J.H.W."/>
        </authorList>
    </citation>
    <scope>NUCLEOTIDE SEQUENCE [LARGE SCALE GENOMIC DNA]</scope>
    <source>
        <strain evidence="12">JH1073</strain>
    </source>
</reference>
<dbReference type="GO" id="GO:0004794">
    <property type="term" value="F:threonine deaminase activity"/>
    <property type="evidence" value="ECO:0007669"/>
    <property type="project" value="UniProtKB-EC"/>
</dbReference>
<comment type="similarity">
    <text evidence="3">Belongs to the serine/threonine dehydratase family.</text>
</comment>
<dbReference type="Proteomes" id="UP001219901">
    <property type="component" value="Chromosome"/>
</dbReference>
<evidence type="ECO:0000256" key="7">
    <source>
        <dbReference type="ARBA" id="ARBA00025527"/>
    </source>
</evidence>
<dbReference type="SUPFAM" id="SSF53686">
    <property type="entry name" value="Tryptophan synthase beta subunit-like PLP-dependent enzymes"/>
    <property type="match status" value="1"/>
</dbReference>
<dbReference type="InterPro" id="IPR050147">
    <property type="entry name" value="Ser/Thr_Dehydratase"/>
</dbReference>
<evidence type="ECO:0000313" key="13">
    <source>
        <dbReference type="Proteomes" id="UP001321249"/>
    </source>
</evidence>
<dbReference type="CDD" id="cd01562">
    <property type="entry name" value="Thr-dehyd"/>
    <property type="match status" value="1"/>
</dbReference>
<dbReference type="GO" id="GO:0003941">
    <property type="term" value="F:L-serine ammonia-lyase activity"/>
    <property type="evidence" value="ECO:0007669"/>
    <property type="project" value="TreeGrafter"/>
</dbReference>
<evidence type="ECO:0000256" key="4">
    <source>
        <dbReference type="ARBA" id="ARBA00012096"/>
    </source>
</evidence>
<evidence type="ECO:0000313" key="10">
    <source>
        <dbReference type="EMBL" id="MDG0865982.1"/>
    </source>
</evidence>
<dbReference type="Proteomes" id="UP001321249">
    <property type="component" value="Unassembled WGS sequence"/>
</dbReference>
<reference evidence="11" key="2">
    <citation type="journal article" date="2023" name="Nat. Commun.">
        <title>Cultivation of marine bacteria of the SAR202 clade.</title>
        <authorList>
            <person name="Lim Y."/>
            <person name="Seo J.H."/>
            <person name="Giovannoni S.J."/>
            <person name="Kang I."/>
            <person name="Cho J.C."/>
        </authorList>
    </citation>
    <scope>NUCLEOTIDE SEQUENCE</scope>
    <source>
        <strain evidence="11">JH1073</strain>
    </source>
</reference>
<evidence type="ECO:0000256" key="6">
    <source>
        <dbReference type="ARBA" id="ARBA00023239"/>
    </source>
</evidence>
<dbReference type="EMBL" id="WMBE01000001">
    <property type="protein sequence ID" value="MDG0865982.1"/>
    <property type="molecule type" value="Genomic_DNA"/>
</dbReference>
<sequence>MTNVASMIEPTLQDVYDAQSRIEGHILRTPLRNYPVLSELLDADVWVKHENFQLLGAFKVRGGINLVSQTSQEERDRGFVTASSGNHGQSIAYAARAFGAKCTVVLPEGANTAKAASIAALGADVVFHGNVFERSKEHAEMIAERDGMRFVHAANESALIAGVGTYSIEIHEDLKDIDVLISPVGAGSGASGSCIVTDSLSPSTHVIGVQAASAPAAYHAWKSGEIEIFPMATIAEGLATESAYELPIGILRKRLTEFALVDDAAISSAIKHYVHATRTLVEHAGAASLAAAINMKESLKGKRVVLVASGGNITTDQLKAVLN</sequence>
<dbReference type="Pfam" id="PF00291">
    <property type="entry name" value="PALP"/>
    <property type="match status" value="1"/>
</dbReference>
<dbReference type="FunFam" id="3.40.50.1100:FF:000005">
    <property type="entry name" value="Threonine dehydratase catabolic"/>
    <property type="match status" value="1"/>
</dbReference>
<organism evidence="11 12">
    <name type="scientific">Candidatus Lucifugimonas marina</name>
    <dbReference type="NCBI Taxonomy" id="3038979"/>
    <lineage>
        <taxon>Bacteria</taxon>
        <taxon>Bacillati</taxon>
        <taxon>Chloroflexota</taxon>
        <taxon>Dehalococcoidia</taxon>
        <taxon>SAR202 cluster</taxon>
        <taxon>Candidatus Lucifugimonadales</taxon>
        <taxon>Candidatus Lucifugimonadaceae</taxon>
        <taxon>Candidatus Lucifugimonas</taxon>
    </lineage>
</organism>
<evidence type="ECO:0000256" key="3">
    <source>
        <dbReference type="ARBA" id="ARBA00010869"/>
    </source>
</evidence>
<dbReference type="GO" id="GO:0009097">
    <property type="term" value="P:isoleucine biosynthetic process"/>
    <property type="evidence" value="ECO:0007669"/>
    <property type="project" value="TreeGrafter"/>
</dbReference>